<dbReference type="EMBL" id="CP007536">
    <property type="protein sequence ID" value="AIC16925.1"/>
    <property type="molecule type" value="Genomic_DNA"/>
</dbReference>
<dbReference type="AlphaFoldDB" id="A0A060HP93"/>
<name>A0A060HP93_9ARCH</name>
<dbReference type="HOGENOM" id="CLU_2115561_0_0_2"/>
<gene>
    <name evidence="1" type="ORF">NVIE_026560</name>
</gene>
<keyword evidence="2" id="KW-1185">Reference proteome</keyword>
<proteinExistence type="predicted"/>
<reference evidence="1 2" key="1">
    <citation type="journal article" date="2014" name="Int. J. Syst. Evol. Microbiol.">
        <title>Nitrososphaera viennensis gen. nov., sp. nov., an aerobic and mesophilic, ammonia-oxidizing archaeon from soil and a member of the archaeal phylum Thaumarchaeota.</title>
        <authorList>
            <person name="Stieglmeier M."/>
            <person name="Klingl A."/>
            <person name="Alves R.J."/>
            <person name="Rittmann S.K."/>
            <person name="Melcher M."/>
            <person name="Leisch N."/>
            <person name="Schleper C."/>
        </authorList>
    </citation>
    <scope>NUCLEOTIDE SEQUENCE [LARGE SCALE GENOMIC DNA]</scope>
    <source>
        <strain evidence="1">EN76</strain>
    </source>
</reference>
<dbReference type="Proteomes" id="UP000027093">
    <property type="component" value="Chromosome"/>
</dbReference>
<dbReference type="STRING" id="926571.NVIE_026560"/>
<accession>A0A060HP93</accession>
<dbReference type="KEGG" id="nvn:NVIE_026560"/>
<dbReference type="GeneID" id="74947892"/>
<dbReference type="RefSeq" id="WP_075055583.1">
    <property type="nucleotide sequence ID" value="NZ_CP007536.1"/>
</dbReference>
<evidence type="ECO:0000313" key="2">
    <source>
        <dbReference type="Proteomes" id="UP000027093"/>
    </source>
</evidence>
<protein>
    <submittedName>
        <fullName evidence="1">Uncharacterized protein</fullName>
    </submittedName>
</protein>
<organism evidence="1 2">
    <name type="scientific">Nitrososphaera viennensis EN76</name>
    <dbReference type="NCBI Taxonomy" id="926571"/>
    <lineage>
        <taxon>Archaea</taxon>
        <taxon>Nitrososphaerota</taxon>
        <taxon>Nitrososphaeria</taxon>
        <taxon>Nitrososphaerales</taxon>
        <taxon>Nitrososphaeraceae</taxon>
        <taxon>Nitrososphaera</taxon>
    </lineage>
</organism>
<sequence length="114" mass="12361">MKKSISWFFARYGEIFGLTKAPLVVSLFAAMLVAGFEYSFAQEEGGGGISSILQFQNIEPAAVTIDAGGIVTLKGSVANLVARDMVVSVSLKSTVWKVTTGLWFRGRLWKVLLI</sequence>
<evidence type="ECO:0000313" key="1">
    <source>
        <dbReference type="EMBL" id="AIC16925.1"/>
    </source>
</evidence>